<evidence type="ECO:0000313" key="3">
    <source>
        <dbReference type="EMBL" id="KAG2433817.1"/>
    </source>
</evidence>
<reference evidence="3" key="1">
    <citation type="journal article" date="2020" name="bioRxiv">
        <title>Comparative genomics of Chlamydomonas.</title>
        <authorList>
            <person name="Craig R.J."/>
            <person name="Hasan A.R."/>
            <person name="Ness R.W."/>
            <person name="Keightley P.D."/>
        </authorList>
    </citation>
    <scope>NUCLEOTIDE SEQUENCE</scope>
    <source>
        <strain evidence="3">SAG 7.73</strain>
    </source>
</reference>
<evidence type="ECO:0000256" key="2">
    <source>
        <dbReference type="SAM" id="SignalP"/>
    </source>
</evidence>
<evidence type="ECO:0008006" key="5">
    <source>
        <dbReference type="Google" id="ProtNLM"/>
    </source>
</evidence>
<proteinExistence type="predicted"/>
<evidence type="ECO:0000313" key="4">
    <source>
        <dbReference type="Proteomes" id="UP000650467"/>
    </source>
</evidence>
<feature type="compositionally biased region" description="Basic and acidic residues" evidence="1">
    <location>
        <begin position="489"/>
        <end position="534"/>
    </location>
</feature>
<feature type="compositionally biased region" description="Pro residues" evidence="1">
    <location>
        <begin position="569"/>
        <end position="594"/>
    </location>
</feature>
<feature type="chain" id="PRO_5032415753" description="DUF4350 domain-containing protein" evidence="2">
    <location>
        <begin position="23"/>
        <end position="840"/>
    </location>
</feature>
<organism evidence="3 4">
    <name type="scientific">Chlamydomonas incerta</name>
    <dbReference type="NCBI Taxonomy" id="51695"/>
    <lineage>
        <taxon>Eukaryota</taxon>
        <taxon>Viridiplantae</taxon>
        <taxon>Chlorophyta</taxon>
        <taxon>core chlorophytes</taxon>
        <taxon>Chlorophyceae</taxon>
        <taxon>CS clade</taxon>
        <taxon>Chlamydomonadales</taxon>
        <taxon>Chlamydomonadaceae</taxon>
        <taxon>Chlamydomonas</taxon>
    </lineage>
</organism>
<keyword evidence="4" id="KW-1185">Reference proteome</keyword>
<feature type="region of interest" description="Disordered" evidence="1">
    <location>
        <begin position="469"/>
        <end position="551"/>
    </location>
</feature>
<accession>A0A835SYI7</accession>
<dbReference type="AlphaFoldDB" id="A0A835SYI7"/>
<comment type="caution">
    <text evidence="3">The sequence shown here is derived from an EMBL/GenBank/DDBJ whole genome shotgun (WGS) entry which is preliminary data.</text>
</comment>
<feature type="region of interest" description="Disordered" evidence="1">
    <location>
        <begin position="569"/>
        <end position="595"/>
    </location>
</feature>
<dbReference type="OrthoDB" id="537770at2759"/>
<feature type="signal peptide" evidence="2">
    <location>
        <begin position="1"/>
        <end position="22"/>
    </location>
</feature>
<dbReference type="PROSITE" id="PS51257">
    <property type="entry name" value="PROKAR_LIPOPROTEIN"/>
    <property type="match status" value="1"/>
</dbReference>
<evidence type="ECO:0000256" key="1">
    <source>
        <dbReference type="SAM" id="MobiDB-lite"/>
    </source>
</evidence>
<name>A0A835SYI7_CHLIN</name>
<dbReference type="PANTHER" id="PTHR24216">
    <property type="entry name" value="PAXILLIN-RELATED"/>
    <property type="match status" value="1"/>
</dbReference>
<feature type="region of interest" description="Disordered" evidence="1">
    <location>
        <begin position="286"/>
        <end position="329"/>
    </location>
</feature>
<feature type="compositionally biased region" description="Pro residues" evidence="1">
    <location>
        <begin position="286"/>
        <end position="327"/>
    </location>
</feature>
<dbReference type="Proteomes" id="UP000650467">
    <property type="component" value="Unassembled WGS sequence"/>
</dbReference>
<feature type="compositionally biased region" description="Basic and acidic residues" evidence="1">
    <location>
        <begin position="469"/>
        <end position="481"/>
    </location>
</feature>
<sequence>MMNRQGALLGLAVAVLIGCAAASTTVNVYLNAASGVIDLSWDNGPQNLIAQLSSAFSAQVASRAPMTGAGAPAAFVLPSQTGHASFSSVEDMDAIAQYIAAGRVVIALDSASHSGADFAAKALNYDGNWISCKAAGDNAQVSAVPALTEQASEFLAGSWPETLENVRVTSASTVCSHEDSTAVIIPLYTYENGEDVRVVAQAFGKVGVAGAVVVLGYNWKAGPQEQWGALLNKVVADFAAGAHAAPEEGSQSAVFDSVLEGAADVAADAAEVVRRFLQTAAAGVYPGPPSPPSPAPASPLPPSPRPASPSPPSPRPPVPPSPPPNPPGIARVVENLVMTIEAAKLDFQTPEDVKAYVDSLKAALAAAWRVPVSQILIRQVTLNGVNLNAIAGVQYWRRLAIAGATAGAAAGTLATAELANVVEAMGPQLSRGVLRLVLEDRVPATAEMVMDLMDADSASLSNTAVIRRALADDNKSPKPSENKSPSPSESKDKSPSPSESKDKSPSPSESKDKSPSPSESKDKSPSPSESKDKSPSPSENGNGNGNGDNLKGTLAISFSVVLFVDVPMPTSPPLPPGGKNPPSPPPRPPRPPPVDLKALEKELDAKKIYTGFPPPPGGSALEGAPFLNFRNLTGQGSIGKTRALVWNTDADFKTQLTPYSPLQLVDLNKTDCTAGKVVCASCPQSWKATDKVLSVPIFFKDPMNINRIYIKQLKNSGVIKVQALKWNYPATGDASAANLGRVLYTKPTDDSTACQTWLTVRVGKVRSGVMAPVPANGTQATLPAKLLAKTIGGIVITVKRPAKAGPNYGPFIEYVRFGGRVIYPGNPAEYQAPGVAKKKL</sequence>
<protein>
    <recommendedName>
        <fullName evidence="5">DUF4350 domain-containing protein</fullName>
    </recommendedName>
</protein>
<dbReference type="EMBL" id="JAEHOC010000018">
    <property type="protein sequence ID" value="KAG2433817.1"/>
    <property type="molecule type" value="Genomic_DNA"/>
</dbReference>
<dbReference type="PANTHER" id="PTHR24216:SF65">
    <property type="entry name" value="PAXILLIN-LIKE PROTEIN 1"/>
    <property type="match status" value="1"/>
</dbReference>
<keyword evidence="2" id="KW-0732">Signal</keyword>
<gene>
    <name evidence="3" type="ORF">HXX76_008174</name>
</gene>